<dbReference type="InterPro" id="IPR001839">
    <property type="entry name" value="TGF-b_C"/>
</dbReference>
<evidence type="ECO:0000256" key="5">
    <source>
        <dbReference type="ARBA" id="ARBA00023030"/>
    </source>
</evidence>
<protein>
    <submittedName>
        <fullName evidence="11">ADMP</fullName>
    </submittedName>
</protein>
<dbReference type="InterPro" id="IPR015615">
    <property type="entry name" value="TGF-beta-rel"/>
</dbReference>
<dbReference type="SMART" id="SM00204">
    <property type="entry name" value="TGFB"/>
    <property type="match status" value="1"/>
</dbReference>
<dbReference type="InterPro" id="IPR017948">
    <property type="entry name" value="TGFb_CS"/>
</dbReference>
<dbReference type="FunFam" id="2.10.90.10:FF:000001">
    <property type="entry name" value="Bone morphogenetic protein 4"/>
    <property type="match status" value="1"/>
</dbReference>
<feature type="domain" description="TGF-beta family profile" evidence="10">
    <location>
        <begin position="305"/>
        <end position="437"/>
    </location>
</feature>
<dbReference type="PANTHER" id="PTHR11848">
    <property type="entry name" value="TGF-BETA FAMILY"/>
    <property type="match status" value="1"/>
</dbReference>
<evidence type="ECO:0000256" key="4">
    <source>
        <dbReference type="ARBA" id="ARBA00022729"/>
    </source>
</evidence>
<dbReference type="GO" id="GO:0005615">
    <property type="term" value="C:extracellular space"/>
    <property type="evidence" value="ECO:0007669"/>
    <property type="project" value="TreeGrafter"/>
</dbReference>
<dbReference type="PROSITE" id="PS51257">
    <property type="entry name" value="PROKAR_LIPOPROTEIN"/>
    <property type="match status" value="1"/>
</dbReference>
<comment type="similarity">
    <text evidence="2 8">Belongs to the TGF-beta family.</text>
</comment>
<dbReference type="Gene3D" id="2.10.90.10">
    <property type="entry name" value="Cystine-knot cytokines"/>
    <property type="match status" value="1"/>
</dbReference>
<dbReference type="PROSITE" id="PS00250">
    <property type="entry name" value="TGF_BETA_1"/>
    <property type="match status" value="1"/>
</dbReference>
<proteinExistence type="evidence at transcript level"/>
<dbReference type="EMBL" id="MN528134">
    <property type="protein sequence ID" value="QKV26404.1"/>
    <property type="molecule type" value="mRNA"/>
</dbReference>
<dbReference type="AlphaFoldDB" id="A0A7D5AUL0"/>
<evidence type="ECO:0000313" key="11">
    <source>
        <dbReference type="EMBL" id="QKV26404.1"/>
    </source>
</evidence>
<dbReference type="PROSITE" id="PS51362">
    <property type="entry name" value="TGF_BETA_2"/>
    <property type="match status" value="1"/>
</dbReference>
<evidence type="ECO:0000256" key="3">
    <source>
        <dbReference type="ARBA" id="ARBA00022525"/>
    </source>
</evidence>
<dbReference type="PANTHER" id="PTHR11848:SF308">
    <property type="entry name" value="BMP-LIKE PROTEIN UNC-129"/>
    <property type="match status" value="1"/>
</dbReference>
<dbReference type="Gene3D" id="2.60.120.970">
    <property type="match status" value="1"/>
</dbReference>
<name>A0A7D5AUL0_9GAST</name>
<evidence type="ECO:0000256" key="9">
    <source>
        <dbReference type="SAM" id="MobiDB-lite"/>
    </source>
</evidence>
<dbReference type="GO" id="GO:0008083">
    <property type="term" value="F:growth factor activity"/>
    <property type="evidence" value="ECO:0007669"/>
    <property type="project" value="UniProtKB-KW"/>
</dbReference>
<evidence type="ECO:0000259" key="10">
    <source>
        <dbReference type="PROSITE" id="PS51362"/>
    </source>
</evidence>
<dbReference type="CDD" id="cd13765">
    <property type="entry name" value="TGF_beta_ADMP"/>
    <property type="match status" value="1"/>
</dbReference>
<keyword evidence="4" id="KW-0732">Signal</keyword>
<dbReference type="Pfam" id="PF00688">
    <property type="entry name" value="TGFb_propeptide"/>
    <property type="match status" value="1"/>
</dbReference>
<dbReference type="Pfam" id="PF00019">
    <property type="entry name" value="TGF_beta"/>
    <property type="match status" value="1"/>
</dbReference>
<feature type="compositionally biased region" description="Basic residues" evidence="9">
    <location>
        <begin position="302"/>
        <end position="321"/>
    </location>
</feature>
<sequence length="437" mass="50079">MIWSIRISGDSVNNNMMKWCVIILVYMMLLIGCVYPESNEPRDPIDRLSRLFGISKIPAKVIHRSPPQYMVELFKDVTDAGGLTKQQNPYNANIVRSFPDKDSIHRMHFHYNVSHLSEEEKILHAEFRVFKMRPKPASSREASPPHVIQMSIYQVLDIKKIHQQEGLRLLDKVTTSAYGHGWQVFQVIKAVNDWRNKTAPNYGFLITTTSRTGDHVNGSYIRFAQRNEHHDSKQPILVVYTDDGTVRHPSYISAEDDDYMQTKESALKHEQIKKSPKPRRNSKFLQMLKMMNEGGRSAGPLGRRRKRRSARSKGKGGRKKRTYDVYSRPMRKRSCTKQDMYVDFDEIGWSGWIISPKGYNANHCTGTCPFPLGQSQKPTNHATVQSIVYALGVGKSVETPCCVPNKLYSISLLYFDDDENVILKQYDDMVAATCGCH</sequence>
<evidence type="ECO:0000256" key="2">
    <source>
        <dbReference type="ARBA" id="ARBA00006656"/>
    </source>
</evidence>
<evidence type="ECO:0000256" key="8">
    <source>
        <dbReference type="RuleBase" id="RU000354"/>
    </source>
</evidence>
<evidence type="ECO:0000256" key="6">
    <source>
        <dbReference type="ARBA" id="ARBA00023157"/>
    </source>
</evidence>
<evidence type="ECO:0000256" key="7">
    <source>
        <dbReference type="ARBA" id="ARBA00023180"/>
    </source>
</evidence>
<organism evidence="11">
    <name type="scientific">Lottia goshimai</name>
    <dbReference type="NCBI Taxonomy" id="1824450"/>
    <lineage>
        <taxon>Eukaryota</taxon>
        <taxon>Metazoa</taxon>
        <taxon>Spiralia</taxon>
        <taxon>Lophotrochozoa</taxon>
        <taxon>Mollusca</taxon>
        <taxon>Gastropoda</taxon>
        <taxon>Patellogastropoda</taxon>
        <taxon>Lottioidea</taxon>
        <taxon>Lottiidae</taxon>
        <taxon>Lottia</taxon>
    </lineage>
</organism>
<keyword evidence="3" id="KW-0964">Secreted</keyword>
<keyword evidence="6" id="KW-1015">Disulfide bond</keyword>
<keyword evidence="7" id="KW-0325">Glycoprotein</keyword>
<evidence type="ECO:0000256" key="1">
    <source>
        <dbReference type="ARBA" id="ARBA00004613"/>
    </source>
</evidence>
<dbReference type="GO" id="GO:0005125">
    <property type="term" value="F:cytokine activity"/>
    <property type="evidence" value="ECO:0007669"/>
    <property type="project" value="TreeGrafter"/>
</dbReference>
<dbReference type="InterPro" id="IPR029034">
    <property type="entry name" value="Cystine-knot_cytokine"/>
</dbReference>
<dbReference type="InterPro" id="IPR001111">
    <property type="entry name" value="TGF-b_propeptide"/>
</dbReference>
<reference evidence="11" key="1">
    <citation type="submission" date="2019-09" db="EMBL/GenBank/DDBJ databases">
        <title>Molluscan dorsal ventral patterning genes and related markers.</title>
        <authorList>
            <person name="Tan S."/>
            <person name="Huan P."/>
            <person name="Liu B."/>
        </authorList>
    </citation>
    <scope>NUCLEOTIDE SEQUENCE</scope>
</reference>
<feature type="region of interest" description="Disordered" evidence="9">
    <location>
        <begin position="292"/>
        <end position="323"/>
    </location>
</feature>
<accession>A0A7D5AUL0</accession>
<comment type="subcellular location">
    <subcellularLocation>
        <location evidence="1">Secreted</location>
    </subcellularLocation>
</comment>
<dbReference type="SUPFAM" id="SSF57501">
    <property type="entry name" value="Cystine-knot cytokines"/>
    <property type="match status" value="1"/>
</dbReference>
<keyword evidence="5 8" id="KW-0339">Growth factor</keyword>